<evidence type="ECO:0000313" key="2">
    <source>
        <dbReference type="EMBL" id="DAE11761.1"/>
    </source>
</evidence>
<accession>A0A8S5PYS0</accession>
<feature type="region of interest" description="Disordered" evidence="1">
    <location>
        <begin position="20"/>
        <end position="119"/>
    </location>
</feature>
<name>A0A8S5PYS0_9CAUD</name>
<organism evidence="2">
    <name type="scientific">Podoviridae sp. ctIlO27</name>
    <dbReference type="NCBI Taxonomy" id="2825238"/>
    <lineage>
        <taxon>Viruses</taxon>
        <taxon>Duplodnaviria</taxon>
        <taxon>Heunggongvirae</taxon>
        <taxon>Uroviricota</taxon>
        <taxon>Caudoviricetes</taxon>
    </lineage>
</organism>
<dbReference type="EMBL" id="BK015536">
    <property type="protein sequence ID" value="DAE11761.1"/>
    <property type="molecule type" value="Genomic_DNA"/>
</dbReference>
<proteinExistence type="predicted"/>
<protein>
    <submittedName>
        <fullName evidence="2">Uncharacterized protein</fullName>
    </submittedName>
</protein>
<feature type="compositionally biased region" description="Low complexity" evidence="1">
    <location>
        <begin position="66"/>
        <end position="86"/>
    </location>
</feature>
<sequence length="119" mass="12233">MKLMSYTSAMQQGFVPRLQSMMPQAPQGPSLAGGMLGVGVGQEGDGSLIPTPQGDAGGDALKELLPQSGPQQTQPGQQPTQPGMGTMRQNVTPDVRGQLRQGIGLETQPVMKAAGGAYA</sequence>
<feature type="compositionally biased region" description="Gly residues" evidence="1">
    <location>
        <begin position="34"/>
        <end position="44"/>
    </location>
</feature>
<evidence type="ECO:0000256" key="1">
    <source>
        <dbReference type="SAM" id="MobiDB-lite"/>
    </source>
</evidence>
<reference evidence="2" key="1">
    <citation type="journal article" date="2021" name="Proc. Natl. Acad. Sci. U.S.A.">
        <title>A Catalog of Tens of Thousands of Viruses from Human Metagenomes Reveals Hidden Associations with Chronic Diseases.</title>
        <authorList>
            <person name="Tisza M.J."/>
            <person name="Buck C.B."/>
        </authorList>
    </citation>
    <scope>NUCLEOTIDE SEQUENCE</scope>
    <source>
        <strain evidence="2">CtIlO27</strain>
    </source>
</reference>